<accession>A0AAD4X2N7</accession>
<reference evidence="5" key="1">
    <citation type="submission" date="2022-04" db="EMBL/GenBank/DDBJ databases">
        <title>A functionally conserved STORR gene fusion in Papaver species that diverged 16.8 million years ago.</title>
        <authorList>
            <person name="Catania T."/>
        </authorList>
    </citation>
    <scope>NUCLEOTIDE SEQUENCE</scope>
    <source>
        <strain evidence="5">S-188037</strain>
    </source>
</reference>
<keyword evidence="6" id="KW-1185">Reference proteome</keyword>
<name>A0AAD4X2N7_9MAGN</name>
<dbReference type="InterPro" id="IPR016039">
    <property type="entry name" value="Thiolase-like"/>
</dbReference>
<dbReference type="EC" id="2.3.1.41" evidence="1"/>
<evidence type="ECO:0000313" key="5">
    <source>
        <dbReference type="EMBL" id="KAI3830523.1"/>
    </source>
</evidence>
<comment type="caution">
    <text evidence="5">The sequence shown here is derived from an EMBL/GenBank/DDBJ whole genome shotgun (WGS) entry which is preliminary data.</text>
</comment>
<sequence length="324" mass="35354">MGTAFVTSPLCTWLVAACMSNSLKGFISSFCGSLMSSCLAFEPCQQYYTSKGLTTFFGESLFGSSNTSNRITRKQGRIAASQVIILTCIRDFLYGWKTRAVAVQPSKDVSTESKPYKSKGHEPDEFYNNLLEGVSRISGIQGFDCSSFPTRIAGEIESFRRVDGLHQNSLKRADKFMLYMLAAGKKDLADGGVSEEVMNELDNTRCGVLTGSGMGGMKVFHTTNMGPATLAIDLGWISPNYSISTSCTTSNFCNLNAANHIIRGEADVVLRGGSDSVIIPLGGFVACRTLSNRTRIQPKLHTLGILIVMDLLWEKKLEFCCLKN</sequence>
<dbReference type="SUPFAM" id="SSF53901">
    <property type="entry name" value="Thiolase-like"/>
    <property type="match status" value="1"/>
</dbReference>
<gene>
    <name evidence="5" type="ORF">MKW98_030686</name>
</gene>
<protein>
    <recommendedName>
        <fullName evidence="1">beta-ketoacyl-[acyl-carrier-protein] synthase I</fullName>
        <ecNumber evidence="1">2.3.1.41</ecNumber>
    </recommendedName>
</protein>
<dbReference type="PANTHER" id="PTHR11712">
    <property type="entry name" value="POLYKETIDE SYNTHASE-RELATED"/>
    <property type="match status" value="1"/>
</dbReference>
<keyword evidence="2" id="KW-0808">Transferase</keyword>
<evidence type="ECO:0000256" key="1">
    <source>
        <dbReference type="ARBA" id="ARBA00013191"/>
    </source>
</evidence>
<feature type="domain" description="Beta-ketoacyl synthase-like N-terminal" evidence="4">
    <location>
        <begin position="119"/>
        <end position="293"/>
    </location>
</feature>
<dbReference type="EMBL" id="JAJJMB010018262">
    <property type="protein sequence ID" value="KAI3830523.1"/>
    <property type="molecule type" value="Genomic_DNA"/>
</dbReference>
<dbReference type="GO" id="GO:0006633">
    <property type="term" value="P:fatty acid biosynthetic process"/>
    <property type="evidence" value="ECO:0007669"/>
    <property type="project" value="TreeGrafter"/>
</dbReference>
<proteinExistence type="predicted"/>
<dbReference type="GO" id="GO:0004315">
    <property type="term" value="F:3-oxoacyl-[acyl-carrier-protein] synthase activity"/>
    <property type="evidence" value="ECO:0007669"/>
    <property type="project" value="UniProtKB-EC"/>
</dbReference>
<feature type="signal peptide" evidence="3">
    <location>
        <begin position="1"/>
        <end position="25"/>
    </location>
</feature>
<evidence type="ECO:0000313" key="6">
    <source>
        <dbReference type="Proteomes" id="UP001202328"/>
    </source>
</evidence>
<dbReference type="AlphaFoldDB" id="A0AAD4X2N7"/>
<dbReference type="InterPro" id="IPR000794">
    <property type="entry name" value="Beta-ketoacyl_synthase"/>
</dbReference>
<evidence type="ECO:0000256" key="2">
    <source>
        <dbReference type="ARBA" id="ARBA00022679"/>
    </source>
</evidence>
<keyword evidence="3" id="KW-0732">Signal</keyword>
<dbReference type="Pfam" id="PF00109">
    <property type="entry name" value="ketoacyl-synt"/>
    <property type="match status" value="1"/>
</dbReference>
<evidence type="ECO:0000256" key="3">
    <source>
        <dbReference type="SAM" id="SignalP"/>
    </source>
</evidence>
<dbReference type="Proteomes" id="UP001202328">
    <property type="component" value="Unassembled WGS sequence"/>
</dbReference>
<evidence type="ECO:0000259" key="4">
    <source>
        <dbReference type="Pfam" id="PF00109"/>
    </source>
</evidence>
<dbReference type="PANTHER" id="PTHR11712:SF332">
    <property type="entry name" value="3-OXOACYL-[ACYL-CARRIER-PROTEIN] SYNTHASE II, CHLOROPLASTIC"/>
    <property type="match status" value="1"/>
</dbReference>
<feature type="chain" id="PRO_5042082453" description="beta-ketoacyl-[acyl-carrier-protein] synthase I" evidence="3">
    <location>
        <begin position="26"/>
        <end position="324"/>
    </location>
</feature>
<dbReference type="InterPro" id="IPR014030">
    <property type="entry name" value="Ketoacyl_synth_N"/>
</dbReference>
<dbReference type="GO" id="GO:0005739">
    <property type="term" value="C:mitochondrion"/>
    <property type="evidence" value="ECO:0007669"/>
    <property type="project" value="TreeGrafter"/>
</dbReference>
<organism evidence="5 6">
    <name type="scientific">Papaver atlanticum</name>
    <dbReference type="NCBI Taxonomy" id="357466"/>
    <lineage>
        <taxon>Eukaryota</taxon>
        <taxon>Viridiplantae</taxon>
        <taxon>Streptophyta</taxon>
        <taxon>Embryophyta</taxon>
        <taxon>Tracheophyta</taxon>
        <taxon>Spermatophyta</taxon>
        <taxon>Magnoliopsida</taxon>
        <taxon>Ranunculales</taxon>
        <taxon>Papaveraceae</taxon>
        <taxon>Papaveroideae</taxon>
        <taxon>Papaver</taxon>
    </lineage>
</organism>
<dbReference type="Gene3D" id="3.40.47.10">
    <property type="match status" value="1"/>
</dbReference>